<feature type="transmembrane region" description="Helical" evidence="5">
    <location>
        <begin position="21"/>
        <end position="39"/>
    </location>
</feature>
<dbReference type="GO" id="GO:0033281">
    <property type="term" value="C:TAT protein transport complex"/>
    <property type="evidence" value="ECO:0007669"/>
    <property type="project" value="UniProtKB-UniRule"/>
</dbReference>
<dbReference type="EMBL" id="JGVK01000009">
    <property type="protein sequence ID" value="KEY91451.1"/>
    <property type="molecule type" value="Genomic_DNA"/>
</dbReference>
<evidence type="ECO:0000256" key="5">
    <source>
        <dbReference type="HAMAP-Rule" id="MF_00902"/>
    </source>
</evidence>
<evidence type="ECO:0000256" key="4">
    <source>
        <dbReference type="ARBA" id="ARBA00023136"/>
    </source>
</evidence>
<feature type="transmembrane region" description="Helical" evidence="5">
    <location>
        <begin position="75"/>
        <end position="96"/>
    </location>
</feature>
<dbReference type="PRINTS" id="PR01840">
    <property type="entry name" value="TATCFAMILY"/>
</dbReference>
<dbReference type="RefSeq" id="WP_034413624.1">
    <property type="nucleotide sequence ID" value="NZ_JGVK01000009.1"/>
</dbReference>
<dbReference type="GO" id="GO:0065002">
    <property type="term" value="P:intracellular protein transmembrane transport"/>
    <property type="evidence" value="ECO:0007669"/>
    <property type="project" value="TreeGrafter"/>
</dbReference>
<feature type="transmembrane region" description="Helical" evidence="5">
    <location>
        <begin position="158"/>
        <end position="183"/>
    </location>
</feature>
<dbReference type="OrthoDB" id="9777044at2"/>
<dbReference type="PANTHER" id="PTHR30371:SF0">
    <property type="entry name" value="SEC-INDEPENDENT PROTEIN TRANSLOCASE PROTEIN TATC, CHLOROPLASTIC-RELATED"/>
    <property type="match status" value="1"/>
</dbReference>
<dbReference type="GO" id="GO:0043953">
    <property type="term" value="P:protein transport by the Tat complex"/>
    <property type="evidence" value="ECO:0007669"/>
    <property type="project" value="UniProtKB-UniRule"/>
</dbReference>
<keyword evidence="3 5" id="KW-1133">Transmembrane helix</keyword>
<dbReference type="Pfam" id="PF00902">
    <property type="entry name" value="TatC"/>
    <property type="match status" value="1"/>
</dbReference>
<evidence type="ECO:0000256" key="3">
    <source>
        <dbReference type="ARBA" id="ARBA00022989"/>
    </source>
</evidence>
<feature type="transmembrane region" description="Helical" evidence="5">
    <location>
        <begin position="117"/>
        <end position="138"/>
    </location>
</feature>
<dbReference type="eggNOG" id="COG0805">
    <property type="taxonomic scope" value="Bacteria"/>
</dbReference>
<dbReference type="AlphaFoldDB" id="A0A084CNS2"/>
<keyword evidence="5" id="KW-0813">Transport</keyword>
<comment type="similarity">
    <text evidence="5">Belongs to the TatC family.</text>
</comment>
<dbReference type="NCBIfam" id="TIGR00945">
    <property type="entry name" value="tatC"/>
    <property type="match status" value="1"/>
</dbReference>
<keyword evidence="5" id="KW-1003">Cell membrane</keyword>
<keyword evidence="5" id="KW-0811">Translocation</keyword>
<name>A0A084CNS2_9GAMM</name>
<evidence type="ECO:0000313" key="7">
    <source>
        <dbReference type="Proteomes" id="UP000053784"/>
    </source>
</evidence>
<dbReference type="InterPro" id="IPR019820">
    <property type="entry name" value="Sec-indep_translocase_CS"/>
</dbReference>
<keyword evidence="5" id="KW-0653">Protein transport</keyword>
<keyword evidence="7" id="KW-1185">Reference proteome</keyword>
<dbReference type="Proteomes" id="UP000053784">
    <property type="component" value="Unassembled WGS sequence"/>
</dbReference>
<reference evidence="6 7" key="1">
    <citation type="submission" date="2014-03" db="EMBL/GenBank/DDBJ databases">
        <title>Selection and divergence in the genomes of co-occurring obligate luminous symbionts with specific hosts.</title>
        <authorList>
            <person name="Hendry T.A."/>
            <person name="de Wet J.R."/>
            <person name="Dunlap P.V."/>
        </authorList>
    </citation>
    <scope>NUCLEOTIDE SEQUENCE [LARGE SCALE GENOMIC DNA]</scope>
    <source>
        <strain evidence="6 7">Ppalp.1</strain>
    </source>
</reference>
<comment type="subcellular location">
    <subcellularLocation>
        <location evidence="5">Cell membrane</location>
        <topology evidence="5">Multi-pass membrane protein</topology>
    </subcellularLocation>
    <subcellularLocation>
        <location evidence="1">Membrane</location>
        <topology evidence="1">Multi-pass membrane protein</topology>
    </subcellularLocation>
</comment>
<dbReference type="GO" id="GO:0009977">
    <property type="term" value="F:proton motive force dependent protein transmembrane transporter activity"/>
    <property type="evidence" value="ECO:0007669"/>
    <property type="project" value="TreeGrafter"/>
</dbReference>
<sequence>MPSTTPAQSLLGHLLEIRNRLLKSTFFVIVVFLGLSYFSNDIYELISAPLVERLPEGTTMIATEITSPFIIPLKLTFTVSLFLSMAFILYQIWAFIAPSLYKYERHLIIPLMFSSLLLFYCGVAFAYFLIFPLTFNFFAGISLEGVKFTTDISSYLDFVLALFFVFGIAFEIPVIIALLCWTGSINPKNLRKRRPYVIVIAFIIGMVLTPPDIVSQTLLAIPICLLFEVGLLLSHLYYVRKR</sequence>
<dbReference type="PANTHER" id="PTHR30371">
    <property type="entry name" value="SEC-INDEPENDENT PROTEIN TRANSLOCASE PROTEIN TATC"/>
    <property type="match status" value="1"/>
</dbReference>
<accession>A0A084CNS2</accession>
<evidence type="ECO:0000256" key="1">
    <source>
        <dbReference type="ARBA" id="ARBA00004141"/>
    </source>
</evidence>
<dbReference type="STRING" id="1179155.CF67_17049"/>
<dbReference type="InterPro" id="IPR002033">
    <property type="entry name" value="TatC"/>
</dbReference>
<gene>
    <name evidence="5 6" type="primary">tatC</name>
    <name evidence="6" type="ORF">CF67_17049</name>
</gene>
<dbReference type="PROSITE" id="PS01218">
    <property type="entry name" value="TATC"/>
    <property type="match status" value="1"/>
</dbReference>
<evidence type="ECO:0000313" key="6">
    <source>
        <dbReference type="EMBL" id="KEY91451.1"/>
    </source>
</evidence>
<feature type="transmembrane region" description="Helical" evidence="5">
    <location>
        <begin position="195"/>
        <end position="213"/>
    </location>
</feature>
<keyword evidence="2 5" id="KW-0812">Transmembrane</keyword>
<keyword evidence="4 5" id="KW-0472">Membrane</keyword>
<feature type="transmembrane region" description="Helical" evidence="5">
    <location>
        <begin position="219"/>
        <end position="239"/>
    </location>
</feature>
<evidence type="ECO:0000256" key="2">
    <source>
        <dbReference type="ARBA" id="ARBA00022692"/>
    </source>
</evidence>
<comment type="function">
    <text evidence="5">Part of the twin-arginine translocation (Tat) system that transports large folded proteins containing a characteristic twin-arginine motif in their signal peptide across membranes. Together with TatB, TatC is part of a receptor directly interacting with Tat signal peptides.</text>
</comment>
<proteinExistence type="inferred from homology"/>
<comment type="subunit">
    <text evidence="5">The Tat system comprises two distinct complexes: a TatABC complex, containing multiple copies of TatA, TatB and TatC subunits, and a separate TatA complex, containing only TatA subunits. Substrates initially bind to the TatABC complex, which probably triggers association of the separate TatA complex to form the active translocon.</text>
</comment>
<comment type="caution">
    <text evidence="6">The sequence shown here is derived from an EMBL/GenBank/DDBJ whole genome shotgun (WGS) entry which is preliminary data.</text>
</comment>
<dbReference type="HAMAP" id="MF_00902">
    <property type="entry name" value="TatC"/>
    <property type="match status" value="1"/>
</dbReference>
<protein>
    <recommendedName>
        <fullName evidence="5">Sec-independent protein translocase protein TatC</fullName>
    </recommendedName>
</protein>
<organism evidence="6 7">
    <name type="scientific">Candidatus Photodesmus blepharonis</name>
    <dbReference type="NCBI Taxonomy" id="1179155"/>
    <lineage>
        <taxon>Bacteria</taxon>
        <taxon>Pseudomonadati</taxon>
        <taxon>Pseudomonadota</taxon>
        <taxon>Gammaproteobacteria</taxon>
        <taxon>Vibrionales</taxon>
        <taxon>Vibrionaceae</taxon>
        <taxon>Candidatus Photodesmus</taxon>
    </lineage>
</organism>